<evidence type="ECO:0000313" key="6">
    <source>
        <dbReference type="EMBL" id="SMF88851.1"/>
    </source>
</evidence>
<reference evidence="6 7" key="1">
    <citation type="submission" date="2017-04" db="EMBL/GenBank/DDBJ databases">
        <authorList>
            <person name="Afonso C.L."/>
            <person name="Miller P.J."/>
            <person name="Scott M.A."/>
            <person name="Spackman E."/>
            <person name="Goraichik I."/>
            <person name="Dimitrov K.M."/>
            <person name="Suarez D.L."/>
            <person name="Swayne D.E."/>
        </authorList>
    </citation>
    <scope>NUCLEOTIDE SEQUENCE [LARGE SCALE GENOMIC DNA]</scope>
    <source>
        <strain evidence="6 7">A2P</strain>
    </source>
</reference>
<name>A0A1X7HLM0_9PROT</name>
<evidence type="ECO:0000256" key="3">
    <source>
        <dbReference type="ARBA" id="ARBA00023008"/>
    </source>
</evidence>
<evidence type="ECO:0000313" key="7">
    <source>
        <dbReference type="Proteomes" id="UP000192936"/>
    </source>
</evidence>
<keyword evidence="4" id="KW-0472">Membrane</keyword>
<dbReference type="PANTHER" id="PTHR42838">
    <property type="entry name" value="CYTOCHROME C OXIDASE SUBUNIT II"/>
    <property type="match status" value="1"/>
</dbReference>
<evidence type="ECO:0000256" key="2">
    <source>
        <dbReference type="ARBA" id="ARBA00022723"/>
    </source>
</evidence>
<keyword evidence="4" id="KW-1133">Transmembrane helix</keyword>
<dbReference type="STRING" id="286727.SAMN02982917_6525"/>
<dbReference type="PROSITE" id="PS50857">
    <property type="entry name" value="COX2_CUA"/>
    <property type="match status" value="1"/>
</dbReference>
<proteinExistence type="predicted"/>
<gene>
    <name evidence="6" type="ORF">SAMN02982917_6525</name>
</gene>
<dbReference type="EMBL" id="FXAK01000009">
    <property type="protein sequence ID" value="SMF88851.1"/>
    <property type="molecule type" value="Genomic_DNA"/>
</dbReference>
<evidence type="ECO:0000256" key="1">
    <source>
        <dbReference type="ARBA" id="ARBA00004196"/>
    </source>
</evidence>
<feature type="transmembrane region" description="Helical" evidence="4">
    <location>
        <begin position="24"/>
        <end position="45"/>
    </location>
</feature>
<sequence>MSRETVLDPFDEAFHRTADRHERVWVLLCVLMLTLLMIGTMFFVVHDYGVVTRSEAYNNEQIPAETRRAFQEGAVVRTGPNAYSVYITGRLWNWAPGTIHVRQGAAITFHVTSADVLHGFEVQGTPVNLTAVPGMVGTVTHTFQRAGVFFIICNEFCGLEHQAMVGRIVVDPQEAQS</sequence>
<dbReference type="Proteomes" id="UP000192936">
    <property type="component" value="Unassembled WGS sequence"/>
</dbReference>
<protein>
    <submittedName>
        <fullName evidence="6">Cytochrome c oxidase subunit 2</fullName>
    </submittedName>
</protein>
<dbReference type="InterPro" id="IPR002429">
    <property type="entry name" value="CcO_II-like_C"/>
</dbReference>
<dbReference type="OrthoDB" id="9781261at2"/>
<dbReference type="PANTHER" id="PTHR42838:SF2">
    <property type="entry name" value="NITROUS-OXIDE REDUCTASE"/>
    <property type="match status" value="1"/>
</dbReference>
<organism evidence="6 7">
    <name type="scientific">Azospirillum oryzae</name>
    <dbReference type="NCBI Taxonomy" id="286727"/>
    <lineage>
        <taxon>Bacteria</taxon>
        <taxon>Pseudomonadati</taxon>
        <taxon>Pseudomonadota</taxon>
        <taxon>Alphaproteobacteria</taxon>
        <taxon>Rhodospirillales</taxon>
        <taxon>Azospirillaceae</taxon>
        <taxon>Azospirillum</taxon>
    </lineage>
</organism>
<dbReference type="InterPro" id="IPR051403">
    <property type="entry name" value="NosZ/Cyto_c_oxidase_sub2"/>
</dbReference>
<comment type="subcellular location">
    <subcellularLocation>
        <location evidence="1">Cell envelope</location>
    </subcellularLocation>
</comment>
<keyword evidence="2" id="KW-0479">Metal-binding</keyword>
<dbReference type="AlphaFoldDB" id="A0A1X7HLM0"/>
<dbReference type="Pfam" id="PF00116">
    <property type="entry name" value="COX2"/>
    <property type="match status" value="1"/>
</dbReference>
<feature type="domain" description="Cytochrome oxidase subunit II copper A binding" evidence="5">
    <location>
        <begin position="80"/>
        <end position="177"/>
    </location>
</feature>
<accession>A0A1X7HLM0</accession>
<dbReference type="GO" id="GO:0004129">
    <property type="term" value="F:cytochrome-c oxidase activity"/>
    <property type="evidence" value="ECO:0007669"/>
    <property type="project" value="InterPro"/>
</dbReference>
<dbReference type="SUPFAM" id="SSF49503">
    <property type="entry name" value="Cupredoxins"/>
    <property type="match status" value="1"/>
</dbReference>
<keyword evidence="3" id="KW-0186">Copper</keyword>
<evidence type="ECO:0000259" key="5">
    <source>
        <dbReference type="PROSITE" id="PS50857"/>
    </source>
</evidence>
<dbReference type="InterPro" id="IPR001505">
    <property type="entry name" value="Copper_CuA"/>
</dbReference>
<dbReference type="PROSITE" id="PS00078">
    <property type="entry name" value="COX2"/>
    <property type="match status" value="1"/>
</dbReference>
<keyword evidence="4" id="KW-0812">Transmembrane</keyword>
<dbReference type="GO" id="GO:0005507">
    <property type="term" value="F:copper ion binding"/>
    <property type="evidence" value="ECO:0007669"/>
    <property type="project" value="InterPro"/>
</dbReference>
<evidence type="ECO:0000256" key="4">
    <source>
        <dbReference type="SAM" id="Phobius"/>
    </source>
</evidence>
<dbReference type="Gene3D" id="2.60.40.420">
    <property type="entry name" value="Cupredoxins - blue copper proteins"/>
    <property type="match status" value="1"/>
</dbReference>
<dbReference type="InterPro" id="IPR008972">
    <property type="entry name" value="Cupredoxin"/>
</dbReference>
<dbReference type="GO" id="GO:0030313">
    <property type="term" value="C:cell envelope"/>
    <property type="evidence" value="ECO:0007669"/>
    <property type="project" value="UniProtKB-SubCell"/>
</dbReference>
<dbReference type="GO" id="GO:0016020">
    <property type="term" value="C:membrane"/>
    <property type="evidence" value="ECO:0007669"/>
    <property type="project" value="InterPro"/>
</dbReference>